<gene>
    <name evidence="2" type="ORF">PR048_021209</name>
</gene>
<reference evidence="2 3" key="1">
    <citation type="submission" date="2023-02" db="EMBL/GenBank/DDBJ databases">
        <title>LHISI_Scaffold_Assembly.</title>
        <authorList>
            <person name="Stuart O.P."/>
            <person name="Cleave R."/>
            <person name="Magrath M.J.L."/>
            <person name="Mikheyev A.S."/>
        </authorList>
    </citation>
    <scope>NUCLEOTIDE SEQUENCE [LARGE SCALE GENOMIC DNA]</scope>
    <source>
        <strain evidence="2">Daus_M_001</strain>
        <tissue evidence="2">Leg muscle</tissue>
    </source>
</reference>
<feature type="compositionally biased region" description="Basic and acidic residues" evidence="1">
    <location>
        <begin position="12"/>
        <end position="32"/>
    </location>
</feature>
<dbReference type="Proteomes" id="UP001159363">
    <property type="component" value="Chromosome 7"/>
</dbReference>
<evidence type="ECO:0000256" key="1">
    <source>
        <dbReference type="SAM" id="MobiDB-lite"/>
    </source>
</evidence>
<comment type="caution">
    <text evidence="2">The sequence shown here is derived from an EMBL/GenBank/DDBJ whole genome shotgun (WGS) entry which is preliminary data.</text>
</comment>
<keyword evidence="3" id="KW-1185">Reference proteome</keyword>
<dbReference type="EMBL" id="JARBHB010000008">
    <property type="protein sequence ID" value="KAJ8876762.1"/>
    <property type="molecule type" value="Genomic_DNA"/>
</dbReference>
<evidence type="ECO:0000313" key="2">
    <source>
        <dbReference type="EMBL" id="KAJ8876762.1"/>
    </source>
</evidence>
<feature type="region of interest" description="Disordered" evidence="1">
    <location>
        <begin position="12"/>
        <end position="35"/>
    </location>
</feature>
<sequence>MRVIEVNMEQCRNEAVGETRDPRENSPTNRHDSHLRKSGWTLDLVPKVVERYIMKEIPLPMIGRSSEWLQRSGTSLTCSPSENIVVPECRRSRDYVTTSETSGECNDQQEENLRLRASVQRKYDWQAGLLDWMLPISPWTAYNSATLAAYVAGIGKGRCGGARVACCRTVQGHGAAALDGARIDPHLDYATAFPPLQRSRFTLDGGGGGLRSFGAGPQARCVCICPSMFQEDASFVYVICVPFGKQYPSSNLIRNNLLVINLEIDEARDENRLIRSISQGKTNLSVQQQLDRSEEVNYRTGRSYDRQFFVQKLQIHHTSQASRDSERPNQLIVWGTSPHTDAETVLKNPFHSRDNARRESRRFVRSDHAHRICRFCEAIRITKALDRLKKGRHCLA</sequence>
<accession>A0ABQ9GXM3</accession>
<proteinExistence type="predicted"/>
<evidence type="ECO:0000313" key="3">
    <source>
        <dbReference type="Proteomes" id="UP001159363"/>
    </source>
</evidence>
<protein>
    <submittedName>
        <fullName evidence="2">Uncharacterized protein</fullName>
    </submittedName>
</protein>
<name>A0ABQ9GXM3_9NEOP</name>
<organism evidence="2 3">
    <name type="scientific">Dryococelus australis</name>
    <dbReference type="NCBI Taxonomy" id="614101"/>
    <lineage>
        <taxon>Eukaryota</taxon>
        <taxon>Metazoa</taxon>
        <taxon>Ecdysozoa</taxon>
        <taxon>Arthropoda</taxon>
        <taxon>Hexapoda</taxon>
        <taxon>Insecta</taxon>
        <taxon>Pterygota</taxon>
        <taxon>Neoptera</taxon>
        <taxon>Polyneoptera</taxon>
        <taxon>Phasmatodea</taxon>
        <taxon>Verophasmatodea</taxon>
        <taxon>Anareolatae</taxon>
        <taxon>Phasmatidae</taxon>
        <taxon>Eurycanthinae</taxon>
        <taxon>Dryococelus</taxon>
    </lineage>
</organism>